<evidence type="ECO:0000313" key="7">
    <source>
        <dbReference type="Proteomes" id="UP000315252"/>
    </source>
</evidence>
<feature type="transmembrane region" description="Helical" evidence="5">
    <location>
        <begin position="98"/>
        <end position="131"/>
    </location>
</feature>
<protein>
    <submittedName>
        <fullName evidence="6">Isoprenylcysteine carboxylmethyltransferase family protein</fullName>
    </submittedName>
</protein>
<dbReference type="Pfam" id="PF04191">
    <property type="entry name" value="PEMT"/>
    <property type="match status" value="1"/>
</dbReference>
<evidence type="ECO:0000256" key="4">
    <source>
        <dbReference type="ARBA" id="ARBA00023136"/>
    </source>
</evidence>
<evidence type="ECO:0000256" key="2">
    <source>
        <dbReference type="ARBA" id="ARBA00022692"/>
    </source>
</evidence>
<comment type="subcellular location">
    <subcellularLocation>
        <location evidence="1">Endomembrane system</location>
        <topology evidence="1">Multi-pass membrane protein</topology>
    </subcellularLocation>
</comment>
<evidence type="ECO:0000256" key="5">
    <source>
        <dbReference type="SAM" id="Phobius"/>
    </source>
</evidence>
<feature type="transmembrane region" description="Helical" evidence="5">
    <location>
        <begin position="38"/>
        <end position="63"/>
    </location>
</feature>
<keyword evidence="4 5" id="KW-0472">Membrane</keyword>
<keyword evidence="2 5" id="KW-0812">Transmembrane</keyword>
<dbReference type="GO" id="GO:0032259">
    <property type="term" value="P:methylation"/>
    <property type="evidence" value="ECO:0007669"/>
    <property type="project" value="UniProtKB-KW"/>
</dbReference>
<dbReference type="Proteomes" id="UP000315252">
    <property type="component" value="Unassembled WGS sequence"/>
</dbReference>
<evidence type="ECO:0000256" key="1">
    <source>
        <dbReference type="ARBA" id="ARBA00004127"/>
    </source>
</evidence>
<name>A0A545TXP3_9PROT</name>
<comment type="caution">
    <text evidence="6">The sequence shown here is derived from an EMBL/GenBank/DDBJ whole genome shotgun (WGS) entry which is preliminary data.</text>
</comment>
<feature type="transmembrane region" description="Helical" evidence="5">
    <location>
        <begin position="12"/>
        <end position="32"/>
    </location>
</feature>
<dbReference type="EMBL" id="VHSH01000002">
    <property type="protein sequence ID" value="TQV81995.1"/>
    <property type="molecule type" value="Genomic_DNA"/>
</dbReference>
<dbReference type="GO" id="GO:0008168">
    <property type="term" value="F:methyltransferase activity"/>
    <property type="evidence" value="ECO:0007669"/>
    <property type="project" value="UniProtKB-KW"/>
</dbReference>
<dbReference type="PANTHER" id="PTHR43847">
    <property type="entry name" value="BLL3993 PROTEIN"/>
    <property type="match status" value="1"/>
</dbReference>
<evidence type="ECO:0000313" key="6">
    <source>
        <dbReference type="EMBL" id="TQV81995.1"/>
    </source>
</evidence>
<organism evidence="6 7">
    <name type="scientific">Denitrobaculum tricleocarpae</name>
    <dbReference type="NCBI Taxonomy" id="2591009"/>
    <lineage>
        <taxon>Bacteria</taxon>
        <taxon>Pseudomonadati</taxon>
        <taxon>Pseudomonadota</taxon>
        <taxon>Alphaproteobacteria</taxon>
        <taxon>Rhodospirillales</taxon>
        <taxon>Rhodospirillaceae</taxon>
        <taxon>Denitrobaculum</taxon>
    </lineage>
</organism>
<gene>
    <name evidence="6" type="ORF">FKG95_07115</name>
</gene>
<dbReference type="InterPro" id="IPR052527">
    <property type="entry name" value="Metal_cation-efflux_comp"/>
</dbReference>
<dbReference type="GO" id="GO:0012505">
    <property type="term" value="C:endomembrane system"/>
    <property type="evidence" value="ECO:0007669"/>
    <property type="project" value="UniProtKB-SubCell"/>
</dbReference>
<evidence type="ECO:0000256" key="3">
    <source>
        <dbReference type="ARBA" id="ARBA00022989"/>
    </source>
</evidence>
<keyword evidence="3 5" id="KW-1133">Transmembrane helix</keyword>
<accession>A0A545TXP3</accession>
<dbReference type="AlphaFoldDB" id="A0A545TXP3"/>
<keyword evidence="7" id="KW-1185">Reference proteome</keyword>
<dbReference type="Gene3D" id="1.20.120.1630">
    <property type="match status" value="1"/>
</dbReference>
<dbReference type="InterPro" id="IPR007318">
    <property type="entry name" value="Phopholipid_MeTrfase"/>
</dbReference>
<keyword evidence="6" id="KW-0808">Transferase</keyword>
<reference evidence="6 7" key="1">
    <citation type="submission" date="2019-06" db="EMBL/GenBank/DDBJ databases">
        <title>Whole genome sequence for Rhodospirillaceae sp. R148.</title>
        <authorList>
            <person name="Wang G."/>
        </authorList>
    </citation>
    <scope>NUCLEOTIDE SEQUENCE [LARGE SCALE GENOMIC DNA]</scope>
    <source>
        <strain evidence="6 7">R148</strain>
    </source>
</reference>
<sequence length="159" mass="17330">MTDEKQSQKDHAGVRVPPPVIFLLPLLAGLAYDSAWAMGALAAVVWMLAGGFLVAIGLALLIASAPRHKRAGTNIEPWKPTTAIIDDGIYGYSRNPIYLGMAFVCAGIAIAGGSFAALVLLIPCLVVVRFYVIGREEAYLEAKFGDEYRDYMSRVRRWI</sequence>
<dbReference type="OrthoDB" id="9811969at2"/>
<proteinExistence type="predicted"/>
<dbReference type="RefSeq" id="WP_142895626.1">
    <property type="nucleotide sequence ID" value="NZ_ML660053.1"/>
</dbReference>
<dbReference type="PANTHER" id="PTHR43847:SF1">
    <property type="entry name" value="BLL3993 PROTEIN"/>
    <property type="match status" value="1"/>
</dbReference>
<keyword evidence="6" id="KW-0489">Methyltransferase</keyword>